<feature type="transmembrane region" description="Helical" evidence="9">
    <location>
        <begin position="18"/>
        <end position="37"/>
    </location>
</feature>
<evidence type="ECO:0000313" key="12">
    <source>
        <dbReference type="EMBL" id="RMQ28510.1"/>
    </source>
</evidence>
<dbReference type="PANTHER" id="PTHR23535:SF2">
    <property type="entry name" value="SUGAR EFFLUX TRANSPORTER A-RELATED"/>
    <property type="match status" value="1"/>
</dbReference>
<dbReference type="GO" id="GO:0022857">
    <property type="term" value="F:transmembrane transporter activity"/>
    <property type="evidence" value="ECO:0007669"/>
    <property type="project" value="InterPro"/>
</dbReference>
<evidence type="ECO:0000256" key="8">
    <source>
        <dbReference type="ARBA" id="ARBA00023136"/>
    </source>
</evidence>
<dbReference type="GO" id="GO:0005886">
    <property type="term" value="C:plasma membrane"/>
    <property type="evidence" value="ECO:0007669"/>
    <property type="project" value="UniProtKB-SubCell"/>
</dbReference>
<dbReference type="Proteomes" id="UP000269044">
    <property type="component" value="Unassembled WGS sequence"/>
</dbReference>
<comment type="caution">
    <text evidence="12">The sequence shown here is derived from an EMBL/GenBank/DDBJ whole genome shotgun (WGS) entry which is preliminary data.</text>
</comment>
<keyword evidence="6 9" id="KW-0812">Transmembrane</keyword>
<dbReference type="InterPro" id="IPR036259">
    <property type="entry name" value="MFS_trans_sf"/>
</dbReference>
<dbReference type="EMBL" id="RBQG01000280">
    <property type="protein sequence ID" value="RMP08826.1"/>
    <property type="molecule type" value="Genomic_DNA"/>
</dbReference>
<dbReference type="Gene3D" id="1.20.1250.20">
    <property type="entry name" value="MFS general substrate transporter like domains"/>
    <property type="match status" value="2"/>
</dbReference>
<feature type="transmembrane region" description="Helical" evidence="9">
    <location>
        <begin position="106"/>
        <end position="128"/>
    </location>
</feature>
<evidence type="ECO:0000256" key="2">
    <source>
        <dbReference type="ARBA" id="ARBA00006523"/>
    </source>
</evidence>
<feature type="transmembrane region" description="Helical" evidence="9">
    <location>
        <begin position="49"/>
        <end position="70"/>
    </location>
</feature>
<feature type="transmembrane region" description="Helical" evidence="9">
    <location>
        <begin position="253"/>
        <end position="272"/>
    </location>
</feature>
<dbReference type="SUPFAM" id="SSF103473">
    <property type="entry name" value="MFS general substrate transporter"/>
    <property type="match status" value="1"/>
</dbReference>
<dbReference type="RefSeq" id="WP_057437326.1">
    <property type="nucleotide sequence ID" value="NZ_LJQH01000318.1"/>
</dbReference>
<organism evidence="12 14">
    <name type="scientific">Pseudomonas syringae pv. delphinii</name>
    <dbReference type="NCBI Taxonomy" id="192088"/>
    <lineage>
        <taxon>Bacteria</taxon>
        <taxon>Pseudomonadati</taxon>
        <taxon>Pseudomonadota</taxon>
        <taxon>Gammaproteobacteria</taxon>
        <taxon>Pseudomonadales</taxon>
        <taxon>Pseudomonadaceae</taxon>
        <taxon>Pseudomonas</taxon>
    </lineage>
</organism>
<sequence length="398" mass="43234">MQPNQTGKKGFESLTKNLFLINGLTALAYAFILPVMSTFLVDHLNAPPVYIAIYSVGFAVSGLIFSQWFGQLADKGRSKKQLFLLSLSSIFLSAVAFYNTSQIWQALVIGLVLMGAGHASIPQLLAMIRVHAVASGKDSARLNSQMRSAVSIVWIVGPPSAFILIDKFGFKFNFVLSAIIILFVFAFSLARLPAFKVLPPVASSLQEKPMITGRVCLLGAAIFFSNAANSIYITAMPLYLIREMETPVYLPGLLLGITSVFEIPVMLVSAALCRKYGKYNLMLFGYACAIIFYALFQIVSETYMFLLVQLFNGLFFGIFIGLAITIVQDAMPDRVGFASAFYSNVMRLGMMAGVSLVGLVAQLSSFKLALFGCLGCAVLAALLMLAAWRLESIQVASA</sequence>
<evidence type="ECO:0000256" key="5">
    <source>
        <dbReference type="ARBA" id="ARBA00022597"/>
    </source>
</evidence>
<keyword evidence="3" id="KW-0813">Transport</keyword>
<evidence type="ECO:0000256" key="4">
    <source>
        <dbReference type="ARBA" id="ARBA00022475"/>
    </source>
</evidence>
<feature type="transmembrane region" description="Helical" evidence="9">
    <location>
        <begin position="215"/>
        <end position="241"/>
    </location>
</feature>
<feature type="transmembrane region" description="Helical" evidence="9">
    <location>
        <begin position="305"/>
        <end position="327"/>
    </location>
</feature>
<evidence type="ECO:0000256" key="9">
    <source>
        <dbReference type="SAM" id="Phobius"/>
    </source>
</evidence>
<dbReference type="Pfam" id="PF07690">
    <property type="entry name" value="MFS_1"/>
    <property type="match status" value="1"/>
</dbReference>
<evidence type="ECO:0000313" key="11">
    <source>
        <dbReference type="EMBL" id="RMP08826.1"/>
    </source>
</evidence>
<dbReference type="Proteomes" id="UP000267908">
    <property type="component" value="Unassembled WGS sequence"/>
</dbReference>
<proteinExistence type="inferred from homology"/>
<feature type="domain" description="Major facilitator superfamily (MFS) profile" evidence="10">
    <location>
        <begin position="14"/>
        <end position="393"/>
    </location>
</feature>
<evidence type="ECO:0000256" key="6">
    <source>
        <dbReference type="ARBA" id="ARBA00022692"/>
    </source>
</evidence>
<evidence type="ECO:0000313" key="14">
    <source>
        <dbReference type="Proteomes" id="UP000269044"/>
    </source>
</evidence>
<keyword evidence="8 9" id="KW-0472">Membrane</keyword>
<evidence type="ECO:0000256" key="3">
    <source>
        <dbReference type="ARBA" id="ARBA00022448"/>
    </source>
</evidence>
<dbReference type="AlphaFoldDB" id="A0A0P9QLB4"/>
<comment type="similarity">
    <text evidence="2">Belongs to the major facilitator superfamily. Set transporter family.</text>
</comment>
<feature type="transmembrane region" description="Helical" evidence="9">
    <location>
        <begin position="279"/>
        <end position="299"/>
    </location>
</feature>
<name>A0A0P9QLB4_9PSED</name>
<feature type="transmembrane region" description="Helical" evidence="9">
    <location>
        <begin position="82"/>
        <end position="100"/>
    </location>
</feature>
<comment type="subcellular location">
    <subcellularLocation>
        <location evidence="1">Cell membrane</location>
        <topology evidence="1">Multi-pass membrane protein</topology>
    </subcellularLocation>
</comment>
<feature type="transmembrane region" description="Helical" evidence="9">
    <location>
        <begin position="368"/>
        <end position="388"/>
    </location>
</feature>
<gene>
    <name evidence="12" type="ORF">ALQ08_01361</name>
    <name evidence="11" type="ORF">ALQ28_00513</name>
</gene>
<protein>
    <submittedName>
        <fullName evidence="12">Major facilitator protein</fullName>
    </submittedName>
</protein>
<evidence type="ECO:0000313" key="13">
    <source>
        <dbReference type="Proteomes" id="UP000267908"/>
    </source>
</evidence>
<dbReference type="PANTHER" id="PTHR23535">
    <property type="entry name" value="SUGAR EFFLUX TRANSPORTER A-RELATED"/>
    <property type="match status" value="1"/>
</dbReference>
<feature type="transmembrane region" description="Helical" evidence="9">
    <location>
        <begin position="149"/>
        <end position="168"/>
    </location>
</feature>
<feature type="transmembrane region" description="Helical" evidence="9">
    <location>
        <begin position="339"/>
        <end position="362"/>
    </location>
</feature>
<keyword evidence="4" id="KW-1003">Cell membrane</keyword>
<keyword evidence="7 9" id="KW-1133">Transmembrane helix</keyword>
<dbReference type="InterPro" id="IPR020846">
    <property type="entry name" value="MFS_dom"/>
</dbReference>
<feature type="transmembrane region" description="Helical" evidence="9">
    <location>
        <begin position="174"/>
        <end position="194"/>
    </location>
</feature>
<dbReference type="EMBL" id="RBRA01000035">
    <property type="protein sequence ID" value="RMQ28510.1"/>
    <property type="molecule type" value="Genomic_DNA"/>
</dbReference>
<keyword evidence="5" id="KW-0762">Sugar transport</keyword>
<dbReference type="InterPro" id="IPR011701">
    <property type="entry name" value="MFS"/>
</dbReference>
<dbReference type="PROSITE" id="PS50850">
    <property type="entry name" value="MFS"/>
    <property type="match status" value="1"/>
</dbReference>
<evidence type="ECO:0000259" key="10">
    <source>
        <dbReference type="PROSITE" id="PS50850"/>
    </source>
</evidence>
<evidence type="ECO:0000256" key="1">
    <source>
        <dbReference type="ARBA" id="ARBA00004651"/>
    </source>
</evidence>
<accession>A0A0P9QLB4</accession>
<dbReference type="CDD" id="cd17471">
    <property type="entry name" value="MFS_Set"/>
    <property type="match status" value="1"/>
</dbReference>
<reference evidence="13 14" key="1">
    <citation type="submission" date="2018-08" db="EMBL/GenBank/DDBJ databases">
        <title>Recombination of ecologically and evolutionarily significant loci maintains genetic cohesion in the Pseudomonas syringae species complex.</title>
        <authorList>
            <person name="Dillon M."/>
            <person name="Thakur S."/>
            <person name="Almeida R.N.D."/>
            <person name="Weir B.S."/>
            <person name="Guttman D.S."/>
        </authorList>
    </citation>
    <scope>NUCLEOTIDE SEQUENCE [LARGE SCALE GENOMIC DNA]</scope>
    <source>
        <strain evidence="12 14">ICMP 13052</strain>
        <strain evidence="11 13">ICMP 4330</strain>
    </source>
</reference>
<evidence type="ECO:0000256" key="7">
    <source>
        <dbReference type="ARBA" id="ARBA00022989"/>
    </source>
</evidence>